<organism evidence="1 2">
    <name type="scientific">Pleurodeles waltl</name>
    <name type="common">Iberian ribbed newt</name>
    <dbReference type="NCBI Taxonomy" id="8319"/>
    <lineage>
        <taxon>Eukaryota</taxon>
        <taxon>Metazoa</taxon>
        <taxon>Chordata</taxon>
        <taxon>Craniata</taxon>
        <taxon>Vertebrata</taxon>
        <taxon>Euteleostomi</taxon>
        <taxon>Amphibia</taxon>
        <taxon>Batrachia</taxon>
        <taxon>Caudata</taxon>
        <taxon>Salamandroidea</taxon>
        <taxon>Salamandridae</taxon>
        <taxon>Pleurodelinae</taxon>
        <taxon>Pleurodeles</taxon>
    </lineage>
</organism>
<comment type="caution">
    <text evidence="1">The sequence shown here is derived from an EMBL/GenBank/DDBJ whole genome shotgun (WGS) entry which is preliminary data.</text>
</comment>
<gene>
    <name evidence="1" type="ORF">NDU88_002414</name>
</gene>
<dbReference type="Proteomes" id="UP001066276">
    <property type="component" value="Chromosome 2_1"/>
</dbReference>
<keyword evidence="2" id="KW-1185">Reference proteome</keyword>
<dbReference type="AlphaFoldDB" id="A0AAV7VAG8"/>
<accession>A0AAV7VAG8</accession>
<evidence type="ECO:0000313" key="2">
    <source>
        <dbReference type="Proteomes" id="UP001066276"/>
    </source>
</evidence>
<dbReference type="EMBL" id="JANPWB010000003">
    <property type="protein sequence ID" value="KAJ1198575.1"/>
    <property type="molecule type" value="Genomic_DNA"/>
</dbReference>
<sequence length="256" mass="29463">MLSRSVLGNGYASVLLSISFFFQGSREAPGRKQKIKHRSPRLDESLPIPTDGSPAWIMIQKYGLGVNIWCTLWHKYTAKDKELQWPLDGSFDNEILCYPQECLYKKKSRQAVWESFDNWEKHARKQAMKEQKEAKKEQRKSMVQKTVECVNDIQTAATDEDQKKWSSSAKVDDEGCCVDRSPLLRIGALNDNETLNIKMLNFFPKLAVEVSTTEMSKDALRDKEEYQKNVTLKVEYDAKLNILCHLMFAYTCSNSA</sequence>
<name>A0AAV7VAG8_PLEWA</name>
<proteinExistence type="predicted"/>
<protein>
    <submittedName>
        <fullName evidence="1">Uncharacterized protein</fullName>
    </submittedName>
</protein>
<reference evidence="1" key="1">
    <citation type="journal article" date="2022" name="bioRxiv">
        <title>Sequencing and chromosome-scale assembly of the giantPleurodeles waltlgenome.</title>
        <authorList>
            <person name="Brown T."/>
            <person name="Elewa A."/>
            <person name="Iarovenko S."/>
            <person name="Subramanian E."/>
            <person name="Araus A.J."/>
            <person name="Petzold A."/>
            <person name="Susuki M."/>
            <person name="Suzuki K.-i.T."/>
            <person name="Hayashi T."/>
            <person name="Toyoda A."/>
            <person name="Oliveira C."/>
            <person name="Osipova E."/>
            <person name="Leigh N.D."/>
            <person name="Simon A."/>
            <person name="Yun M.H."/>
        </authorList>
    </citation>
    <scope>NUCLEOTIDE SEQUENCE</scope>
    <source>
        <strain evidence="1">20211129_DDA</strain>
        <tissue evidence="1">Liver</tissue>
    </source>
</reference>
<evidence type="ECO:0000313" key="1">
    <source>
        <dbReference type="EMBL" id="KAJ1198575.1"/>
    </source>
</evidence>